<dbReference type="AlphaFoldDB" id="A0A4S4CAI5"/>
<accession>A0A4S4CAI5</accession>
<organism evidence="1 2">
    <name type="scientific">Cohnella fermenti</name>
    <dbReference type="NCBI Taxonomy" id="2565925"/>
    <lineage>
        <taxon>Bacteria</taxon>
        <taxon>Bacillati</taxon>
        <taxon>Bacillota</taxon>
        <taxon>Bacilli</taxon>
        <taxon>Bacillales</taxon>
        <taxon>Paenibacillaceae</taxon>
        <taxon>Cohnella</taxon>
    </lineage>
</organism>
<evidence type="ECO:0000313" key="1">
    <source>
        <dbReference type="EMBL" id="THF84433.1"/>
    </source>
</evidence>
<dbReference type="RefSeq" id="WP_136367748.1">
    <property type="nucleotide sequence ID" value="NZ_SSOB01000001.1"/>
</dbReference>
<comment type="caution">
    <text evidence="1">The sequence shown here is derived from an EMBL/GenBank/DDBJ whole genome shotgun (WGS) entry which is preliminary data.</text>
</comment>
<dbReference type="SUPFAM" id="SSF103642">
    <property type="entry name" value="Sec-C motif"/>
    <property type="match status" value="1"/>
</dbReference>
<dbReference type="InterPro" id="IPR004027">
    <property type="entry name" value="SEC_C_motif"/>
</dbReference>
<dbReference type="Gene3D" id="3.10.450.50">
    <property type="match status" value="1"/>
</dbReference>
<evidence type="ECO:0000313" key="2">
    <source>
        <dbReference type="Proteomes" id="UP000310636"/>
    </source>
</evidence>
<dbReference type="Proteomes" id="UP000310636">
    <property type="component" value="Unassembled WGS sequence"/>
</dbReference>
<sequence length="459" mass="52725">MTGRNDPCPCGSGKKYKQCCLAKGAENQAGQVQEKHFFDRKHRLTNDLYGFLAKKDGGEWVFDRKKVQVFDSSIGGLRDGAGNLWAYFFRKYDNGMRGIDWFLEERGKRYSAEERAMLEGWAAMRITCFQLVDHYEQGAIIEDIWSGERYRMPYCETMIKLPPWAVSIGMIEPYAGEWCIHGVFVWGHPDVKSEVMARVQQLQEEALQSSGRKLSPSDIIADNYPDMIHMCHRINRKSGANIKSSAHTREQIYVTHKYTCDKPERLIDMLLDIEDKYILLPGTDPAEDKIVIRRADKLDDIFSAIPADLREPIGLDEIQIFRDMGGIAIDKQGVTVSGWWSDELAATLELLESDIALAVGLTRDDERRESHQIPEQLVMQSHNVIAARSLSEQEVQAYSSLPELLQWIRDEQEKYPGESIEVLVRRREYEQYRANPKIKNTNLLRIVLGLPETPFATNW</sequence>
<proteinExistence type="predicted"/>
<dbReference type="Pfam" id="PF02810">
    <property type="entry name" value="SEC-C"/>
    <property type="match status" value="1"/>
</dbReference>
<gene>
    <name evidence="1" type="ORF">E6C55_00135</name>
</gene>
<dbReference type="EMBL" id="SSOB01000001">
    <property type="protein sequence ID" value="THF84433.1"/>
    <property type="molecule type" value="Genomic_DNA"/>
</dbReference>
<keyword evidence="2" id="KW-1185">Reference proteome</keyword>
<dbReference type="OrthoDB" id="6399948at2"/>
<name>A0A4S4CAI5_9BACL</name>
<protein>
    <submittedName>
        <fullName evidence="1">SEC-C domain-containing protein</fullName>
    </submittedName>
</protein>
<reference evidence="1 2" key="1">
    <citation type="submission" date="2019-04" db="EMBL/GenBank/DDBJ databases">
        <title>Cohnella sp. nov. isolated from preserved vegetables.</title>
        <authorList>
            <person name="Lin S.-Y."/>
            <person name="Hung M.-H."/>
            <person name="Young C.-C."/>
        </authorList>
    </citation>
    <scope>NUCLEOTIDE SEQUENCE [LARGE SCALE GENOMIC DNA]</scope>
    <source>
        <strain evidence="1 2">CC-MHH1044</strain>
    </source>
</reference>